<evidence type="ECO:0000313" key="2">
    <source>
        <dbReference type="EMBL" id="GAA3687467.1"/>
    </source>
</evidence>
<organism evidence="2 3">
    <name type="scientific">Nonomuraea antimicrobica</name>
    <dbReference type="NCBI Taxonomy" id="561173"/>
    <lineage>
        <taxon>Bacteria</taxon>
        <taxon>Bacillati</taxon>
        <taxon>Actinomycetota</taxon>
        <taxon>Actinomycetes</taxon>
        <taxon>Streptosporangiales</taxon>
        <taxon>Streptosporangiaceae</taxon>
        <taxon>Nonomuraea</taxon>
    </lineage>
</organism>
<comment type="caution">
    <text evidence="2">The sequence shown here is derived from an EMBL/GenBank/DDBJ whole genome shotgun (WGS) entry which is preliminary data.</text>
</comment>
<name>A0ABP7CFU8_9ACTN</name>
<sequence length="84" mass="8495">MGMGVPPVKPYQHGHVEDVAGLEGVPMRMAVCTARPGGSPEPGAEPATPGWTDGCGGLGRRPPPSVRHHVLPLPSGAGIVKGLT</sequence>
<feature type="compositionally biased region" description="Low complexity" evidence="1">
    <location>
        <begin position="36"/>
        <end position="50"/>
    </location>
</feature>
<dbReference type="Proteomes" id="UP001500902">
    <property type="component" value="Unassembled WGS sequence"/>
</dbReference>
<evidence type="ECO:0000313" key="3">
    <source>
        <dbReference type="Proteomes" id="UP001500902"/>
    </source>
</evidence>
<reference evidence="3" key="1">
    <citation type="journal article" date="2019" name="Int. J. Syst. Evol. Microbiol.">
        <title>The Global Catalogue of Microorganisms (GCM) 10K type strain sequencing project: providing services to taxonomists for standard genome sequencing and annotation.</title>
        <authorList>
            <consortium name="The Broad Institute Genomics Platform"/>
            <consortium name="The Broad Institute Genome Sequencing Center for Infectious Disease"/>
            <person name="Wu L."/>
            <person name="Ma J."/>
        </authorList>
    </citation>
    <scope>NUCLEOTIDE SEQUENCE [LARGE SCALE GENOMIC DNA]</scope>
    <source>
        <strain evidence="3">JCM 16904</strain>
    </source>
</reference>
<dbReference type="RefSeq" id="WP_344885831.1">
    <property type="nucleotide sequence ID" value="NZ_BAAAZP010000106.1"/>
</dbReference>
<dbReference type="EMBL" id="BAAAZP010000106">
    <property type="protein sequence ID" value="GAA3687467.1"/>
    <property type="molecule type" value="Genomic_DNA"/>
</dbReference>
<feature type="region of interest" description="Disordered" evidence="1">
    <location>
        <begin position="33"/>
        <end position="84"/>
    </location>
</feature>
<accession>A0ABP7CFU8</accession>
<protein>
    <submittedName>
        <fullName evidence="2">Uncharacterized protein</fullName>
    </submittedName>
</protein>
<keyword evidence="3" id="KW-1185">Reference proteome</keyword>
<gene>
    <name evidence="2" type="ORF">GCM10022224_060690</name>
</gene>
<proteinExistence type="predicted"/>
<evidence type="ECO:0000256" key="1">
    <source>
        <dbReference type="SAM" id="MobiDB-lite"/>
    </source>
</evidence>